<evidence type="ECO:0000313" key="2">
    <source>
        <dbReference type="EMBL" id="GLS43469.1"/>
    </source>
</evidence>
<reference evidence="3" key="1">
    <citation type="journal article" date="2019" name="Int. J. Syst. Evol. Microbiol.">
        <title>The Global Catalogue of Microorganisms (GCM) 10K type strain sequencing project: providing services to taxonomists for standard genome sequencing and annotation.</title>
        <authorList>
            <consortium name="The Broad Institute Genomics Platform"/>
            <consortium name="The Broad Institute Genome Sequencing Center for Infectious Disease"/>
            <person name="Wu L."/>
            <person name="Ma J."/>
        </authorList>
    </citation>
    <scope>NUCLEOTIDE SEQUENCE [LARGE SCALE GENOMIC DNA]</scope>
    <source>
        <strain evidence="3">NBRC 107710</strain>
    </source>
</reference>
<organism evidence="2 3">
    <name type="scientific">Methylobacterium brachythecii</name>
    <dbReference type="NCBI Taxonomy" id="1176177"/>
    <lineage>
        <taxon>Bacteria</taxon>
        <taxon>Pseudomonadati</taxon>
        <taxon>Pseudomonadota</taxon>
        <taxon>Alphaproteobacteria</taxon>
        <taxon>Hyphomicrobiales</taxon>
        <taxon>Methylobacteriaceae</taxon>
        <taxon>Methylobacterium</taxon>
    </lineage>
</organism>
<dbReference type="EMBL" id="BSPG01000005">
    <property type="protein sequence ID" value="GLS43469.1"/>
    <property type="molecule type" value="Genomic_DNA"/>
</dbReference>
<proteinExistence type="predicted"/>
<name>A0ABQ6CZG9_9HYPH</name>
<sequence length="89" mass="9492">MLGRRCVPSVSILVFEVTMRRLMQAAALALAVSTVTACAPHPIVARDPVPPPSPAEAYDCGTMRLPLNAAMSDCSPRYRDAPAVLRSRG</sequence>
<gene>
    <name evidence="2" type="ORF">GCM10007884_14540</name>
</gene>
<protein>
    <recommendedName>
        <fullName evidence="4">Lipoprotein</fullName>
    </recommendedName>
</protein>
<keyword evidence="1" id="KW-0732">Signal</keyword>
<dbReference type="Proteomes" id="UP001156881">
    <property type="component" value="Unassembled WGS sequence"/>
</dbReference>
<accession>A0ABQ6CZG9</accession>
<evidence type="ECO:0008006" key="4">
    <source>
        <dbReference type="Google" id="ProtNLM"/>
    </source>
</evidence>
<feature type="chain" id="PRO_5047519419" description="Lipoprotein" evidence="1">
    <location>
        <begin position="38"/>
        <end position="89"/>
    </location>
</feature>
<evidence type="ECO:0000313" key="3">
    <source>
        <dbReference type="Proteomes" id="UP001156881"/>
    </source>
</evidence>
<keyword evidence="3" id="KW-1185">Reference proteome</keyword>
<comment type="caution">
    <text evidence="2">The sequence shown here is derived from an EMBL/GenBank/DDBJ whole genome shotgun (WGS) entry which is preliminary data.</text>
</comment>
<feature type="signal peptide" evidence="1">
    <location>
        <begin position="1"/>
        <end position="37"/>
    </location>
</feature>
<evidence type="ECO:0000256" key="1">
    <source>
        <dbReference type="SAM" id="SignalP"/>
    </source>
</evidence>